<dbReference type="EC" id="3.4.11.2" evidence="4"/>
<organism evidence="16 17">
    <name type="scientific">Nocardioides donggukensis</name>
    <dbReference type="NCBI Taxonomy" id="2774019"/>
    <lineage>
        <taxon>Bacteria</taxon>
        <taxon>Bacillati</taxon>
        <taxon>Actinomycetota</taxon>
        <taxon>Actinomycetes</taxon>
        <taxon>Propionibacteriales</taxon>
        <taxon>Nocardioidaceae</taxon>
        <taxon>Nocardioides</taxon>
    </lineage>
</organism>
<dbReference type="GO" id="GO:0008270">
    <property type="term" value="F:zinc ion binding"/>
    <property type="evidence" value="ECO:0007669"/>
    <property type="project" value="InterPro"/>
</dbReference>
<dbReference type="Pfam" id="PF17900">
    <property type="entry name" value="Peptidase_M1_N"/>
    <property type="match status" value="1"/>
</dbReference>
<feature type="chain" id="PRO_5037778865" description="Aminopeptidase N" evidence="13">
    <location>
        <begin position="26"/>
        <end position="473"/>
    </location>
</feature>
<feature type="domain" description="Aminopeptidase N-like N-terminal" evidence="15">
    <location>
        <begin position="58"/>
        <end position="236"/>
    </location>
</feature>
<comment type="cofactor">
    <cofactor evidence="2">
        <name>Zn(2+)</name>
        <dbReference type="ChEBI" id="CHEBI:29105"/>
    </cofactor>
</comment>
<keyword evidence="8" id="KW-0378">Hydrolase</keyword>
<dbReference type="SUPFAM" id="SSF63737">
    <property type="entry name" value="Leukotriene A4 hydrolase N-terminal domain"/>
    <property type="match status" value="1"/>
</dbReference>
<dbReference type="PRINTS" id="PR00756">
    <property type="entry name" value="ALADIPTASE"/>
</dbReference>
<comment type="catalytic activity">
    <reaction evidence="1">
        <text>Release of an N-terminal amino acid, Xaa-|-Yaa- from a peptide, amide or arylamide. Xaa is preferably Ala, but may be most amino acids including Pro (slow action). When a terminal hydrophobic residue is followed by a prolyl residue, the two may be released as an intact Xaa-Pro dipeptide.</text>
        <dbReference type="EC" id="3.4.11.2"/>
    </reaction>
</comment>
<dbReference type="Gene3D" id="2.60.40.1730">
    <property type="entry name" value="tricorn interacting facor f3 domain"/>
    <property type="match status" value="1"/>
</dbReference>
<keyword evidence="17" id="KW-1185">Reference proteome</keyword>
<protein>
    <recommendedName>
        <fullName evidence="5">Aminopeptidase N</fullName>
        <ecNumber evidence="4">3.4.11.2</ecNumber>
    </recommendedName>
    <alternativeName>
        <fullName evidence="11">Alanine aminopeptidase</fullName>
    </alternativeName>
    <alternativeName>
        <fullName evidence="12">Lysyl aminopeptidase</fullName>
    </alternativeName>
</protein>
<evidence type="ECO:0000256" key="2">
    <source>
        <dbReference type="ARBA" id="ARBA00001947"/>
    </source>
</evidence>
<dbReference type="InterPro" id="IPR014782">
    <property type="entry name" value="Peptidase_M1_dom"/>
</dbReference>
<evidence type="ECO:0000256" key="7">
    <source>
        <dbReference type="ARBA" id="ARBA00022723"/>
    </source>
</evidence>
<keyword evidence="9" id="KW-0862">Zinc</keyword>
<evidence type="ECO:0000256" key="9">
    <source>
        <dbReference type="ARBA" id="ARBA00022833"/>
    </source>
</evidence>
<feature type="signal peptide" evidence="13">
    <location>
        <begin position="1"/>
        <end position="25"/>
    </location>
</feature>
<evidence type="ECO:0000313" key="16">
    <source>
        <dbReference type="EMBL" id="MBD8869480.1"/>
    </source>
</evidence>
<sequence length="473" mass="51131">MGGLGVLAGIAALAALGAGQTAVVAAPGDPGTPRYQAGSDGIGDDYFPLTGNGGIDVTHYDLELRYTPPDPAPAPREGTLEATATLDLTPTQDLHQFNLDLRGLTATSVRVGRKPMAFSQVENELVVTPRPKLKTGRAVEVVVEYGGTTIRPTDIEGALYGWVTTRDGAIVVSEPDGSATWFPVNDHPRDKATYSFDITVPDGLVAVANGDLVGERSAGGWTTWSWDAPDQMAAYLATASVGNFELREYAAPNGLPIIDAIDRDLPATADDGLTQQGEMIVFFESLFGPYPFTSYGAIVDDDSVGYALETQTRPVYSRVANEGTVAHELAHQWFGNAVSPHRWQDIWLNEGWATYDSWLWTEHDGGSTAQARFNAVMNRPATSSFWNLEIADPGPFGLFAGAVYDRGAATLHALRVKIGDEAFFETAREWVTRYDDSTATTEDFEALAEEISGQDLDAFFDVWLHTPTKPTSW</sequence>
<dbReference type="AlphaFoldDB" id="A0A927K5G4"/>
<evidence type="ECO:0000259" key="15">
    <source>
        <dbReference type="Pfam" id="PF17900"/>
    </source>
</evidence>
<dbReference type="GO" id="GO:0008237">
    <property type="term" value="F:metallopeptidase activity"/>
    <property type="evidence" value="ECO:0007669"/>
    <property type="project" value="UniProtKB-KW"/>
</dbReference>
<dbReference type="EMBL" id="JACYXZ010000002">
    <property type="protein sequence ID" value="MBD8869480.1"/>
    <property type="molecule type" value="Genomic_DNA"/>
</dbReference>
<dbReference type="InterPro" id="IPR027268">
    <property type="entry name" value="Peptidase_M4/M1_CTD_sf"/>
</dbReference>
<dbReference type="GO" id="GO:0016285">
    <property type="term" value="F:alanyl aminopeptidase activity"/>
    <property type="evidence" value="ECO:0007669"/>
    <property type="project" value="UniProtKB-EC"/>
</dbReference>
<accession>A0A927K5G4</accession>
<comment type="similarity">
    <text evidence="3">Belongs to the peptidase M1 family.</text>
</comment>
<evidence type="ECO:0000256" key="10">
    <source>
        <dbReference type="ARBA" id="ARBA00023049"/>
    </source>
</evidence>
<dbReference type="InterPro" id="IPR045357">
    <property type="entry name" value="Aminopeptidase_N-like_N"/>
</dbReference>
<evidence type="ECO:0000256" key="3">
    <source>
        <dbReference type="ARBA" id="ARBA00010136"/>
    </source>
</evidence>
<evidence type="ECO:0000256" key="12">
    <source>
        <dbReference type="ARBA" id="ARBA00031533"/>
    </source>
</evidence>
<dbReference type="Proteomes" id="UP000616839">
    <property type="component" value="Unassembled WGS sequence"/>
</dbReference>
<name>A0A927K5G4_9ACTN</name>
<reference evidence="16" key="1">
    <citation type="submission" date="2020-09" db="EMBL/GenBank/DDBJ databases">
        <title>Nocardioides sp. strain MJB4 16S ribosomal RNA gene Genome sequencing and assembly.</title>
        <authorList>
            <person name="Kim I."/>
        </authorList>
    </citation>
    <scope>NUCLEOTIDE SEQUENCE</scope>
    <source>
        <strain evidence="16">MJB4</strain>
    </source>
</reference>
<dbReference type="InterPro" id="IPR001930">
    <property type="entry name" value="Peptidase_M1"/>
</dbReference>
<evidence type="ECO:0000259" key="14">
    <source>
        <dbReference type="Pfam" id="PF01433"/>
    </source>
</evidence>
<dbReference type="CDD" id="cd09603">
    <property type="entry name" value="M1_APN_like"/>
    <property type="match status" value="1"/>
</dbReference>
<evidence type="ECO:0000256" key="1">
    <source>
        <dbReference type="ARBA" id="ARBA00000098"/>
    </source>
</evidence>
<dbReference type="Gene3D" id="1.10.390.10">
    <property type="entry name" value="Neutral Protease Domain 2"/>
    <property type="match status" value="1"/>
</dbReference>
<dbReference type="PANTHER" id="PTHR11533:SF297">
    <property type="entry name" value="AMINOPEPTIDASE N"/>
    <property type="match status" value="1"/>
</dbReference>
<evidence type="ECO:0000256" key="13">
    <source>
        <dbReference type="SAM" id="SignalP"/>
    </source>
</evidence>
<evidence type="ECO:0000256" key="8">
    <source>
        <dbReference type="ARBA" id="ARBA00022801"/>
    </source>
</evidence>
<dbReference type="SUPFAM" id="SSF55486">
    <property type="entry name" value="Metalloproteases ('zincins'), catalytic domain"/>
    <property type="match status" value="1"/>
</dbReference>
<dbReference type="GO" id="GO:0006508">
    <property type="term" value="P:proteolysis"/>
    <property type="evidence" value="ECO:0007669"/>
    <property type="project" value="UniProtKB-KW"/>
</dbReference>
<evidence type="ECO:0000313" key="17">
    <source>
        <dbReference type="Proteomes" id="UP000616839"/>
    </source>
</evidence>
<dbReference type="InterPro" id="IPR042097">
    <property type="entry name" value="Aminopeptidase_N-like_N_sf"/>
</dbReference>
<comment type="caution">
    <text evidence="16">The sequence shown here is derived from an EMBL/GenBank/DDBJ whole genome shotgun (WGS) entry which is preliminary data.</text>
</comment>
<keyword evidence="7" id="KW-0479">Metal-binding</keyword>
<keyword evidence="13" id="KW-0732">Signal</keyword>
<evidence type="ECO:0000256" key="4">
    <source>
        <dbReference type="ARBA" id="ARBA00012564"/>
    </source>
</evidence>
<dbReference type="Pfam" id="PF01433">
    <property type="entry name" value="Peptidase_M1"/>
    <property type="match status" value="1"/>
</dbReference>
<proteinExistence type="inferred from homology"/>
<keyword evidence="10" id="KW-0482">Metalloprotease</keyword>
<keyword evidence="6" id="KW-0645">Protease</keyword>
<dbReference type="PANTHER" id="PTHR11533">
    <property type="entry name" value="PROTEASE M1 ZINC METALLOPROTEASE"/>
    <property type="match status" value="1"/>
</dbReference>
<evidence type="ECO:0000256" key="11">
    <source>
        <dbReference type="ARBA" id="ARBA00029811"/>
    </source>
</evidence>
<feature type="domain" description="Peptidase M1 membrane alanine aminopeptidase" evidence="14">
    <location>
        <begin position="311"/>
        <end position="463"/>
    </location>
</feature>
<gene>
    <name evidence="16" type="ORF">IE331_07575</name>
</gene>
<evidence type="ECO:0000256" key="6">
    <source>
        <dbReference type="ARBA" id="ARBA00022670"/>
    </source>
</evidence>
<evidence type="ECO:0000256" key="5">
    <source>
        <dbReference type="ARBA" id="ARBA00015611"/>
    </source>
</evidence>
<dbReference type="InterPro" id="IPR050344">
    <property type="entry name" value="Peptidase_M1_aminopeptidases"/>
</dbReference>